<proteinExistence type="predicted"/>
<name>A0ABD3REQ4_9STRA</name>
<sequence>MTLLYLRTLRSNLDSPFIQNLFDADDLAFCDDILCKMSRSFEDDMTYFPTAEAKIATLLSFYKTALVDPAWSMMGCGIGDERRLFLKMVSRRNMMKAWEGRYRCYRR</sequence>
<keyword evidence="2" id="KW-1185">Reference proteome</keyword>
<dbReference type="Proteomes" id="UP001530377">
    <property type="component" value="Unassembled WGS sequence"/>
</dbReference>
<gene>
    <name evidence="1" type="ORF">ACHAXA_006121</name>
</gene>
<comment type="caution">
    <text evidence="1">The sequence shown here is derived from an EMBL/GenBank/DDBJ whole genome shotgun (WGS) entry which is preliminary data.</text>
</comment>
<dbReference type="AlphaFoldDB" id="A0ABD3REQ4"/>
<dbReference type="EMBL" id="JALLPB020000359">
    <property type="protein sequence ID" value="KAL3810006.1"/>
    <property type="molecule type" value="Genomic_DNA"/>
</dbReference>
<evidence type="ECO:0000313" key="1">
    <source>
        <dbReference type="EMBL" id="KAL3810006.1"/>
    </source>
</evidence>
<evidence type="ECO:0000313" key="2">
    <source>
        <dbReference type="Proteomes" id="UP001530377"/>
    </source>
</evidence>
<reference evidence="1 2" key="1">
    <citation type="submission" date="2024-10" db="EMBL/GenBank/DDBJ databases">
        <title>Updated reference genomes for cyclostephanoid diatoms.</title>
        <authorList>
            <person name="Roberts W.R."/>
            <person name="Alverson A.J."/>
        </authorList>
    </citation>
    <scope>NUCLEOTIDE SEQUENCE [LARGE SCALE GENOMIC DNA]</scope>
    <source>
        <strain evidence="1 2">AJA228-03</strain>
    </source>
</reference>
<protein>
    <submittedName>
        <fullName evidence="1">Uncharacterized protein</fullName>
    </submittedName>
</protein>
<accession>A0ABD3REQ4</accession>
<organism evidence="1 2">
    <name type="scientific">Cyclostephanos tholiformis</name>
    <dbReference type="NCBI Taxonomy" id="382380"/>
    <lineage>
        <taxon>Eukaryota</taxon>
        <taxon>Sar</taxon>
        <taxon>Stramenopiles</taxon>
        <taxon>Ochrophyta</taxon>
        <taxon>Bacillariophyta</taxon>
        <taxon>Coscinodiscophyceae</taxon>
        <taxon>Thalassiosirophycidae</taxon>
        <taxon>Stephanodiscales</taxon>
        <taxon>Stephanodiscaceae</taxon>
        <taxon>Cyclostephanos</taxon>
    </lineage>
</organism>